<dbReference type="InterPro" id="IPR025591">
    <property type="entry name" value="RloB"/>
</dbReference>
<dbReference type="AlphaFoldDB" id="A0A1J7BUB7"/>
<evidence type="ECO:0008006" key="3">
    <source>
        <dbReference type="Google" id="ProtNLM"/>
    </source>
</evidence>
<proteinExistence type="predicted"/>
<dbReference type="EMBL" id="MLCF01000064">
    <property type="protein sequence ID" value="OIV37057.1"/>
    <property type="molecule type" value="Genomic_DNA"/>
</dbReference>
<dbReference type="Pfam" id="PF13707">
    <property type="entry name" value="RloB"/>
    <property type="match status" value="1"/>
</dbReference>
<comment type="caution">
    <text evidence="1">The sequence shown here is derived from an EMBL/GenBank/DDBJ whole genome shotgun (WGS) entry which is preliminary data.</text>
</comment>
<accession>A0A1J7BUB7</accession>
<dbReference type="Proteomes" id="UP000243342">
    <property type="component" value="Unassembled WGS sequence"/>
</dbReference>
<evidence type="ECO:0000313" key="1">
    <source>
        <dbReference type="EMBL" id="OIV37057.1"/>
    </source>
</evidence>
<dbReference type="STRING" id="1428644.BIV57_12890"/>
<name>A0A1J7BUB7_9ACTN</name>
<sequence>MRRGKPLGRRSARRPELRRILIYCEGECTERQYLLGLRADLRGLPVKVEIGPRHGVPTELVRAATKHQMRAAHCREDRFTPYDEVWCVMDVEAPSAHPDLADALREARAAGLSVALSNPCFELWLLLHFQEVRGYRTSEAAQKLLETHAGCGYRADRKCVDYEVLRPLHPVAARRAADLRGAAPLSPEAPRDVNPWTDVDVLVNGLLAQRREARR</sequence>
<keyword evidence="2" id="KW-1185">Reference proteome</keyword>
<dbReference type="OrthoDB" id="9796523at2"/>
<evidence type="ECO:0000313" key="2">
    <source>
        <dbReference type="Proteomes" id="UP000243342"/>
    </source>
</evidence>
<protein>
    <recommendedName>
        <fullName evidence="3">RloB-like protein</fullName>
    </recommendedName>
</protein>
<reference evidence="1 2" key="1">
    <citation type="submission" date="2016-10" db="EMBL/GenBank/DDBJ databases">
        <title>Genome sequence of Streptomyces gilvigriseus MUSC 26.</title>
        <authorList>
            <person name="Lee L.-H."/>
            <person name="Ser H.-L."/>
        </authorList>
    </citation>
    <scope>NUCLEOTIDE SEQUENCE [LARGE SCALE GENOMIC DNA]</scope>
    <source>
        <strain evidence="1 2">MUSC 26</strain>
    </source>
</reference>
<organism evidence="1 2">
    <name type="scientific">Mangrovactinospora gilvigrisea</name>
    <dbReference type="NCBI Taxonomy" id="1428644"/>
    <lineage>
        <taxon>Bacteria</taxon>
        <taxon>Bacillati</taxon>
        <taxon>Actinomycetota</taxon>
        <taxon>Actinomycetes</taxon>
        <taxon>Kitasatosporales</taxon>
        <taxon>Streptomycetaceae</taxon>
        <taxon>Mangrovactinospora</taxon>
    </lineage>
</organism>
<gene>
    <name evidence="1" type="ORF">BIV57_12890</name>
</gene>